<sequence length="820" mass="92454">IPVQLPSILGGGQPNFSIIGRQRIELSGRSEWTDDQIRTATNRVSRFPSIAMKQEQQFMVTGNIGQKIAVTIQQDSQAFSDLDNRIQIRYDDRMDDGRDGNGIIKRFEAGNVSLSLENAEFTGYTDQHSGLFGIKLESQVGGFSFTTIMSQEKGEGQSANFEAGTQGSRLQIRDIDYRRRTYFFVDAGYRENFSRRDANGRHLADADSIESIRVFVASLTSRQDLAMLRKGVAYFTPPISVDGGLPSSPDTLTETPESADFRELQSNEFLVDRNLGYIALTTPLQAQDVLGVFYATRNRLTGQRVTFGDVPIVNDPENETKLRLLKSRNERAPQGTDLDNPKRWGTWQYEWRNVYFLGKTAINPDGFDLKIFKKAPSGANQDVDEGGVPYIQLLGLDRRGVNPGSQPDRLVDIDYELINFQRGELIFPDLYPFAPGLLFNEGASVAFPNTQIDGLNDQTSELYNRISTTINNNIANFNKYYIAVEHKDRQAQYSLGRSNVIDGSEVVKLNGRKLVAGSDYIMLYEVGQIRFLTEEAMDPNADVDVNFQFAPFFQPASNTLMGFQSRYDFNDRSWLRGTLLYRSDKSLDQKSRIGRETGRSILWDLDTRLSFDPQFMTSFVNMIPFVESDVRSSLNISAEFAQSIPNPNTRGDAFIDDFEGSKEETDLGVRRAGWVAASPPEVLNHVQRGRLVWYNPMEQVAVTEIFPTREVIVQDSRQHVLTIEFDPRTPDLRWGGTVDDAFLEEWNQDATAAVRSRWGGVMRPLTGATIDQTRSKFIEIWVNGNEGELNIDLGSISEDVNDNTVYDTEDDRSDGFGNKL</sequence>
<proteinExistence type="predicted"/>
<feature type="non-terminal residue" evidence="1">
    <location>
        <position position="820"/>
    </location>
</feature>
<gene>
    <name evidence="1" type="ORF">METZ01_LOCUS147559</name>
</gene>
<dbReference type="NCBIfam" id="TIGR04189">
    <property type="entry name" value="surface_SprA"/>
    <property type="match status" value="1"/>
</dbReference>
<evidence type="ECO:0000313" key="1">
    <source>
        <dbReference type="EMBL" id="SVA94705.1"/>
    </source>
</evidence>
<dbReference type="EMBL" id="UINC01023306">
    <property type="protein sequence ID" value="SVA94705.1"/>
    <property type="molecule type" value="Genomic_DNA"/>
</dbReference>
<evidence type="ECO:0008006" key="2">
    <source>
        <dbReference type="Google" id="ProtNLM"/>
    </source>
</evidence>
<name>A0A381ZZH9_9ZZZZ</name>
<protein>
    <recommendedName>
        <fullName evidence="2">Cell surface protein SprA</fullName>
    </recommendedName>
</protein>
<organism evidence="1">
    <name type="scientific">marine metagenome</name>
    <dbReference type="NCBI Taxonomy" id="408172"/>
    <lineage>
        <taxon>unclassified sequences</taxon>
        <taxon>metagenomes</taxon>
        <taxon>ecological metagenomes</taxon>
    </lineage>
</organism>
<dbReference type="InterPro" id="IPR026377">
    <property type="entry name" value="Cell_surface_SprA"/>
</dbReference>
<feature type="non-terminal residue" evidence="1">
    <location>
        <position position="1"/>
    </location>
</feature>
<reference evidence="1" key="1">
    <citation type="submission" date="2018-05" db="EMBL/GenBank/DDBJ databases">
        <authorList>
            <person name="Lanie J.A."/>
            <person name="Ng W.-L."/>
            <person name="Kazmierczak K.M."/>
            <person name="Andrzejewski T.M."/>
            <person name="Davidsen T.M."/>
            <person name="Wayne K.J."/>
            <person name="Tettelin H."/>
            <person name="Glass J.I."/>
            <person name="Rusch D."/>
            <person name="Podicherti R."/>
            <person name="Tsui H.-C.T."/>
            <person name="Winkler M.E."/>
        </authorList>
    </citation>
    <scope>NUCLEOTIDE SEQUENCE</scope>
</reference>
<accession>A0A381ZZH9</accession>
<dbReference type="AlphaFoldDB" id="A0A381ZZH9"/>